<comment type="similarity">
    <text evidence="3">Belongs to the CoaE family.</text>
</comment>
<dbReference type="InterPro" id="IPR001977">
    <property type="entry name" value="Depp_CoAkinase"/>
</dbReference>
<keyword evidence="3 5" id="KW-0808">Transferase</keyword>
<comment type="caution">
    <text evidence="5">The sequence shown here is derived from an EMBL/GenBank/DDBJ whole genome shotgun (WGS) entry which is preliminary data.</text>
</comment>
<evidence type="ECO:0000256" key="4">
    <source>
        <dbReference type="NCBIfam" id="TIGR00152"/>
    </source>
</evidence>
<evidence type="ECO:0000313" key="6">
    <source>
        <dbReference type="Proteomes" id="UP001596990"/>
    </source>
</evidence>
<reference evidence="6" key="1">
    <citation type="journal article" date="2019" name="Int. J. Syst. Evol. Microbiol.">
        <title>The Global Catalogue of Microorganisms (GCM) 10K type strain sequencing project: providing services to taxonomists for standard genome sequencing and annotation.</title>
        <authorList>
            <consortium name="The Broad Institute Genomics Platform"/>
            <consortium name="The Broad Institute Genome Sequencing Center for Infectious Disease"/>
            <person name="Wu L."/>
            <person name="Ma J."/>
        </authorList>
    </citation>
    <scope>NUCLEOTIDE SEQUENCE [LARGE SCALE GENOMIC DNA]</scope>
    <source>
        <strain evidence="6">CCUG 56607</strain>
    </source>
</reference>
<evidence type="ECO:0000313" key="5">
    <source>
        <dbReference type="EMBL" id="MFD1018999.1"/>
    </source>
</evidence>
<name>A0ABW3L337_9BACI</name>
<dbReference type="EMBL" id="JBHTKL010000001">
    <property type="protein sequence ID" value="MFD1018999.1"/>
    <property type="molecule type" value="Genomic_DNA"/>
</dbReference>
<comment type="catalytic activity">
    <reaction evidence="3">
        <text>3'-dephospho-CoA + ATP = ADP + CoA + H(+)</text>
        <dbReference type="Rhea" id="RHEA:18245"/>
        <dbReference type="ChEBI" id="CHEBI:15378"/>
        <dbReference type="ChEBI" id="CHEBI:30616"/>
        <dbReference type="ChEBI" id="CHEBI:57287"/>
        <dbReference type="ChEBI" id="CHEBI:57328"/>
        <dbReference type="ChEBI" id="CHEBI:456216"/>
        <dbReference type="EC" id="2.7.1.24"/>
    </reaction>
</comment>
<dbReference type="PANTHER" id="PTHR10695">
    <property type="entry name" value="DEPHOSPHO-COA KINASE-RELATED"/>
    <property type="match status" value="1"/>
</dbReference>
<dbReference type="EC" id="2.7.1.24" evidence="3 4"/>
<evidence type="ECO:0000256" key="3">
    <source>
        <dbReference type="HAMAP-Rule" id="MF_00376"/>
    </source>
</evidence>
<dbReference type="SUPFAM" id="SSF52540">
    <property type="entry name" value="P-loop containing nucleoside triphosphate hydrolases"/>
    <property type="match status" value="1"/>
</dbReference>
<dbReference type="RefSeq" id="WP_386057976.1">
    <property type="nucleotide sequence ID" value="NZ_JBHTKL010000001.1"/>
</dbReference>
<keyword evidence="3" id="KW-0963">Cytoplasm</keyword>
<gene>
    <name evidence="3 5" type="primary">coaE</name>
    <name evidence="5" type="ORF">ACFQ2J_07285</name>
</gene>
<dbReference type="PANTHER" id="PTHR10695:SF46">
    <property type="entry name" value="BIFUNCTIONAL COENZYME A SYNTHASE-RELATED"/>
    <property type="match status" value="1"/>
</dbReference>
<comment type="function">
    <text evidence="3">Catalyzes the phosphorylation of the 3'-hydroxyl group of dephosphocoenzyme A to form coenzyme A.</text>
</comment>
<accession>A0ABW3L337</accession>
<protein>
    <recommendedName>
        <fullName evidence="3 4">Dephospho-CoA kinase</fullName>
        <ecNumber evidence="3 4">2.7.1.24</ecNumber>
    </recommendedName>
    <alternativeName>
        <fullName evidence="3">Dephosphocoenzyme A kinase</fullName>
    </alternativeName>
</protein>
<keyword evidence="1 3" id="KW-0547">Nucleotide-binding</keyword>
<feature type="binding site" evidence="3">
    <location>
        <begin position="12"/>
        <end position="17"/>
    </location>
    <ligand>
        <name>ATP</name>
        <dbReference type="ChEBI" id="CHEBI:30616"/>
    </ligand>
</feature>
<evidence type="ECO:0000256" key="2">
    <source>
        <dbReference type="ARBA" id="ARBA00022840"/>
    </source>
</evidence>
<proteinExistence type="inferred from homology"/>
<dbReference type="GO" id="GO:0004140">
    <property type="term" value="F:dephospho-CoA kinase activity"/>
    <property type="evidence" value="ECO:0007669"/>
    <property type="project" value="UniProtKB-EC"/>
</dbReference>
<dbReference type="CDD" id="cd02022">
    <property type="entry name" value="DPCK"/>
    <property type="match status" value="1"/>
</dbReference>
<keyword evidence="3" id="KW-0173">Coenzyme A biosynthesis</keyword>
<dbReference type="Pfam" id="PF01121">
    <property type="entry name" value="CoaE"/>
    <property type="match status" value="1"/>
</dbReference>
<dbReference type="NCBIfam" id="TIGR00152">
    <property type="entry name" value="dephospho-CoA kinase"/>
    <property type="match status" value="1"/>
</dbReference>
<comment type="pathway">
    <text evidence="3">Cofactor biosynthesis; coenzyme A biosynthesis; CoA from (R)-pantothenate: step 5/5.</text>
</comment>
<organism evidence="5 6">
    <name type="scientific">Thalassobacillus hwangdonensis</name>
    <dbReference type="NCBI Taxonomy" id="546108"/>
    <lineage>
        <taxon>Bacteria</taxon>
        <taxon>Bacillati</taxon>
        <taxon>Bacillota</taxon>
        <taxon>Bacilli</taxon>
        <taxon>Bacillales</taxon>
        <taxon>Bacillaceae</taxon>
        <taxon>Thalassobacillus</taxon>
    </lineage>
</organism>
<keyword evidence="3 5" id="KW-0418">Kinase</keyword>
<dbReference type="Gene3D" id="3.40.50.300">
    <property type="entry name" value="P-loop containing nucleotide triphosphate hydrolases"/>
    <property type="match status" value="1"/>
</dbReference>
<sequence length="199" mass="22652">MTLVIGLTGSIATGKSTVSLMFDDYDIPVIDADKLSREVVVPGEAAYYQIVEVFGEEILREDGTIDRKKLGSIVFTDESKRKELNAIVHPAVRERMLQKRDSWKEKNVPAVVMDIPLLFESKLTHFVDKTLVVYVDEHVQLSRLVERDESTKEEAMQRIQSQIPISEKAEMADAIIDNNGSKQDSYKQLEEILIQWNVI</sequence>
<dbReference type="InterPro" id="IPR027417">
    <property type="entry name" value="P-loop_NTPase"/>
</dbReference>
<keyword evidence="6" id="KW-1185">Reference proteome</keyword>
<dbReference type="Proteomes" id="UP001596990">
    <property type="component" value="Unassembled WGS sequence"/>
</dbReference>
<keyword evidence="2 3" id="KW-0067">ATP-binding</keyword>
<dbReference type="PROSITE" id="PS51219">
    <property type="entry name" value="DPCK"/>
    <property type="match status" value="1"/>
</dbReference>
<comment type="subcellular location">
    <subcellularLocation>
        <location evidence="3">Cytoplasm</location>
    </subcellularLocation>
</comment>
<evidence type="ECO:0000256" key="1">
    <source>
        <dbReference type="ARBA" id="ARBA00022741"/>
    </source>
</evidence>
<dbReference type="HAMAP" id="MF_00376">
    <property type="entry name" value="Dephospho_CoA_kinase"/>
    <property type="match status" value="1"/>
</dbReference>